<evidence type="ECO:0000256" key="2">
    <source>
        <dbReference type="PROSITE-ProRule" id="PRU00708"/>
    </source>
</evidence>
<dbReference type="GO" id="GO:0009451">
    <property type="term" value="P:RNA modification"/>
    <property type="evidence" value="ECO:0007669"/>
    <property type="project" value="InterPro"/>
</dbReference>
<feature type="repeat" description="PPR" evidence="2">
    <location>
        <begin position="372"/>
        <end position="402"/>
    </location>
</feature>
<dbReference type="GO" id="GO:0003723">
    <property type="term" value="F:RNA binding"/>
    <property type="evidence" value="ECO:0007669"/>
    <property type="project" value="InterPro"/>
</dbReference>
<dbReference type="Pfam" id="PF13041">
    <property type="entry name" value="PPR_2"/>
    <property type="match status" value="2"/>
</dbReference>
<name>A0A830CT93_9LAMI</name>
<dbReference type="InterPro" id="IPR011990">
    <property type="entry name" value="TPR-like_helical_dom_sf"/>
</dbReference>
<dbReference type="AlphaFoldDB" id="A0A830CT93"/>
<reference evidence="3" key="1">
    <citation type="submission" date="2020-07" db="EMBL/GenBank/DDBJ databases">
        <title>Ethylene signaling mediates host invasion by parasitic plants.</title>
        <authorList>
            <person name="Yoshida S."/>
        </authorList>
    </citation>
    <scope>NUCLEOTIDE SEQUENCE</scope>
    <source>
        <strain evidence="3">Okayama</strain>
    </source>
</reference>
<dbReference type="FunFam" id="1.25.40.10:FF:000231">
    <property type="entry name" value="Pentatricopeptide repeat-containing protein chloroplastic"/>
    <property type="match status" value="1"/>
</dbReference>
<feature type="repeat" description="PPR" evidence="2">
    <location>
        <begin position="403"/>
        <end position="437"/>
    </location>
</feature>
<dbReference type="EMBL" id="BMAC01000520">
    <property type="protein sequence ID" value="GFP98255.1"/>
    <property type="molecule type" value="Genomic_DNA"/>
</dbReference>
<sequence>MIKRYINSKFWQGPKIWSTNHQNYSSHSSDNQHENLISLLRSCQKNSQTAQVHGLMLKTGLDQNPFPLSKLLAQISIQDIHYAASIFKLSENPNLYMFNTMLRGYSISDDPQTGLTLFNRMRTQFYKLGFDQFTFVSVLKCCSNLLEVRVGLEAHSVVLKSGFDSFLNVENALMHFYCVCKRIKDAHKVFDELSDRRDLVSWNTLMGGYICVAQHETVVYLFKQLLRSYGLSVSVSTILNVLPAPEELKNISLGMCLHSFCLKIGFLSNLNIVTNLISMYGKNGHIHCARRLFDEIDVKKDVVTWNCLIDGYARNSLLLESLELLKLMKHDHCVKPNSSTLAGLLSACSTSGSLAIGQYVHNYIDEQRLTLDVVLGTALVDMYAKNGFLEKAIDVFEKMGRKDIKCWTVMISSYGVHGQAKRAITLFDRMEKEGFEPNEVTFLAVLNSCSH</sequence>
<dbReference type="Pfam" id="PF01535">
    <property type="entry name" value="PPR"/>
    <property type="match status" value="4"/>
</dbReference>
<dbReference type="NCBIfam" id="TIGR00756">
    <property type="entry name" value="PPR"/>
    <property type="match status" value="4"/>
</dbReference>
<gene>
    <name evidence="3" type="ORF">PHJA_001969500</name>
</gene>
<keyword evidence="1" id="KW-0677">Repeat</keyword>
<dbReference type="PROSITE" id="PS51375">
    <property type="entry name" value="PPR"/>
    <property type="match status" value="3"/>
</dbReference>
<dbReference type="PANTHER" id="PTHR47926">
    <property type="entry name" value="PENTATRICOPEPTIDE REPEAT-CONTAINING PROTEIN"/>
    <property type="match status" value="1"/>
</dbReference>
<dbReference type="InterPro" id="IPR046960">
    <property type="entry name" value="PPR_At4g14850-like_plant"/>
</dbReference>
<comment type="caution">
    <text evidence="3">The sequence shown here is derived from an EMBL/GenBank/DDBJ whole genome shotgun (WGS) entry which is preliminary data.</text>
</comment>
<dbReference type="PANTHER" id="PTHR47926:SF347">
    <property type="entry name" value="PENTATRICOPEPTIDE REPEAT-CONTAINING PROTEIN"/>
    <property type="match status" value="1"/>
</dbReference>
<dbReference type="InterPro" id="IPR002885">
    <property type="entry name" value="PPR_rpt"/>
</dbReference>
<keyword evidence="4" id="KW-1185">Reference proteome</keyword>
<dbReference type="Proteomes" id="UP000653305">
    <property type="component" value="Unassembled WGS sequence"/>
</dbReference>
<dbReference type="Gene3D" id="1.25.40.10">
    <property type="entry name" value="Tetratricopeptide repeat domain"/>
    <property type="match status" value="4"/>
</dbReference>
<feature type="repeat" description="PPR" evidence="2">
    <location>
        <begin position="301"/>
        <end position="335"/>
    </location>
</feature>
<protein>
    <submittedName>
        <fullName evidence="3">Pentatricopeptide repeat-containing protein at1g26900 mitochondrial</fullName>
    </submittedName>
</protein>
<organism evidence="3 4">
    <name type="scientific">Phtheirospermum japonicum</name>
    <dbReference type="NCBI Taxonomy" id="374723"/>
    <lineage>
        <taxon>Eukaryota</taxon>
        <taxon>Viridiplantae</taxon>
        <taxon>Streptophyta</taxon>
        <taxon>Embryophyta</taxon>
        <taxon>Tracheophyta</taxon>
        <taxon>Spermatophyta</taxon>
        <taxon>Magnoliopsida</taxon>
        <taxon>eudicotyledons</taxon>
        <taxon>Gunneridae</taxon>
        <taxon>Pentapetalae</taxon>
        <taxon>asterids</taxon>
        <taxon>lamiids</taxon>
        <taxon>Lamiales</taxon>
        <taxon>Orobanchaceae</taxon>
        <taxon>Orobanchaceae incertae sedis</taxon>
        <taxon>Phtheirospermum</taxon>
    </lineage>
</organism>
<evidence type="ECO:0000313" key="3">
    <source>
        <dbReference type="EMBL" id="GFP98255.1"/>
    </source>
</evidence>
<feature type="non-terminal residue" evidence="3">
    <location>
        <position position="451"/>
    </location>
</feature>
<dbReference type="OrthoDB" id="185373at2759"/>
<evidence type="ECO:0000313" key="4">
    <source>
        <dbReference type="Proteomes" id="UP000653305"/>
    </source>
</evidence>
<accession>A0A830CT93</accession>
<evidence type="ECO:0000256" key="1">
    <source>
        <dbReference type="ARBA" id="ARBA00022737"/>
    </source>
</evidence>
<proteinExistence type="predicted"/>